<dbReference type="EMBL" id="CP039350">
    <property type="protein sequence ID" value="QCD96147.1"/>
    <property type="molecule type" value="Genomic_DNA"/>
</dbReference>
<evidence type="ECO:0000313" key="1">
    <source>
        <dbReference type="EMBL" id="QCD96147.1"/>
    </source>
</evidence>
<keyword evidence="2" id="KW-1185">Reference proteome</keyword>
<gene>
    <name evidence="1" type="ORF">DEO72_LG6g849</name>
</gene>
<proteinExistence type="predicted"/>
<accession>A0A4D6M5N2</accession>
<organism evidence="1 2">
    <name type="scientific">Vigna unguiculata</name>
    <name type="common">Cowpea</name>
    <dbReference type="NCBI Taxonomy" id="3917"/>
    <lineage>
        <taxon>Eukaryota</taxon>
        <taxon>Viridiplantae</taxon>
        <taxon>Streptophyta</taxon>
        <taxon>Embryophyta</taxon>
        <taxon>Tracheophyta</taxon>
        <taxon>Spermatophyta</taxon>
        <taxon>Magnoliopsida</taxon>
        <taxon>eudicotyledons</taxon>
        <taxon>Gunneridae</taxon>
        <taxon>Pentapetalae</taxon>
        <taxon>rosids</taxon>
        <taxon>fabids</taxon>
        <taxon>Fabales</taxon>
        <taxon>Fabaceae</taxon>
        <taxon>Papilionoideae</taxon>
        <taxon>50 kb inversion clade</taxon>
        <taxon>NPAAA clade</taxon>
        <taxon>indigoferoid/millettioid clade</taxon>
        <taxon>Phaseoleae</taxon>
        <taxon>Vigna</taxon>
    </lineage>
</organism>
<dbReference type="Proteomes" id="UP000501690">
    <property type="component" value="Linkage Group LG6"/>
</dbReference>
<evidence type="ECO:0000313" key="2">
    <source>
        <dbReference type="Proteomes" id="UP000501690"/>
    </source>
</evidence>
<name>A0A4D6M5N2_VIGUN</name>
<dbReference type="AlphaFoldDB" id="A0A4D6M5N2"/>
<sequence>MEFSSGEDLCVLLGDLRCRSGEKSSPKRDDEVQPLLQARSGEVGYPKRDRGFSLGELTRLKREWRGGSGMCLMVGHMMGMELVEFPSATNGRGVLSMVITCVECTMGKELLCSRRLLLGEESIVWAELEERGGSTEFGEPRNPYSLLSFNQEFRVERLSLPLRRETLAQARSRGNLDVLSATSRPGERFWGFERRVCSFRCRSGEKSSPKRDDEVQPLLQARSGEVGYPKRDRGFSLGELTRLKREWRGGSGMCLMVGHMMGMELVEFPSATNGRGVLSMVITCVECTMGKELLCSRRLLLGEESIVCMEMKTHVNPRVYGRKLLLWWQKRARVFHEPPGDTYIFAHFSGFQHEPAGDQGVTRQATYTA</sequence>
<reference evidence="1 2" key="1">
    <citation type="submission" date="2019-04" db="EMBL/GenBank/DDBJ databases">
        <title>An improved genome assembly and genetic linkage map for asparagus bean, Vigna unguiculata ssp. sesquipedialis.</title>
        <authorList>
            <person name="Xia Q."/>
            <person name="Zhang R."/>
            <person name="Dong Y."/>
        </authorList>
    </citation>
    <scope>NUCLEOTIDE SEQUENCE [LARGE SCALE GENOMIC DNA]</scope>
    <source>
        <tissue evidence="1">Leaf</tissue>
    </source>
</reference>
<protein>
    <submittedName>
        <fullName evidence="1">Uncharacterized protein</fullName>
    </submittedName>
</protein>